<evidence type="ECO:0008006" key="3">
    <source>
        <dbReference type="Google" id="ProtNLM"/>
    </source>
</evidence>
<gene>
    <name evidence="1" type="ORF">BKG84_24785</name>
</gene>
<dbReference type="EMBL" id="MLIS01000004">
    <property type="protein sequence ID" value="OHU76113.1"/>
    <property type="molecule type" value="Genomic_DNA"/>
</dbReference>
<comment type="caution">
    <text evidence="1">The sequence shown here is derived from an EMBL/GenBank/DDBJ whole genome shotgun (WGS) entry which is preliminary data.</text>
</comment>
<reference evidence="1 2" key="1">
    <citation type="submission" date="2016-10" db="EMBL/GenBank/DDBJ databases">
        <title>Evaluation of Human, Veterinary and Environmental Mycobacterium chelonae Isolates by Core Genome Phylogenomic Analysis, Targeted Gene Comparison, and Anti-microbial Susceptibility Patterns: A Tale of Mistaken Identities.</title>
        <authorList>
            <person name="Fogelson S.B."/>
            <person name="Camus A.C."/>
            <person name="Lorenz W."/>
            <person name="Vasireddy R."/>
            <person name="Vasireddy S."/>
            <person name="Smith T."/>
            <person name="Brown-Elliott B.A."/>
            <person name="Wallace R.J.Jr."/>
            <person name="Hasan N.A."/>
            <person name="Reischl U."/>
            <person name="Sanchez S."/>
        </authorList>
    </citation>
    <scope>NUCLEOTIDE SEQUENCE [LARGE SCALE GENOMIC DNA]</scope>
    <source>
        <strain evidence="1 2">15518</strain>
    </source>
</reference>
<name>A0A1S1M0N3_MYCCH</name>
<sequence>MSQIKIDVDVLRQRAQGWRQWAEDLEAYPANYDEVHENIYRQGAIMAPVASASSEVFAEQTATYNRCGEHRRQIAAAADAAAVRLEAAEEAHRRGQQGVAGE</sequence>
<organism evidence="1 2">
    <name type="scientific">Mycobacteroides chelonae</name>
    <name type="common">Mycobacterium chelonae</name>
    <dbReference type="NCBI Taxonomy" id="1774"/>
    <lineage>
        <taxon>Bacteria</taxon>
        <taxon>Bacillati</taxon>
        <taxon>Actinomycetota</taxon>
        <taxon>Actinomycetes</taxon>
        <taxon>Mycobacteriales</taxon>
        <taxon>Mycobacteriaceae</taxon>
        <taxon>Mycobacteroides</taxon>
    </lineage>
</organism>
<dbReference type="Proteomes" id="UP000179441">
    <property type="component" value="Unassembled WGS sequence"/>
</dbReference>
<accession>A0A1S1M0N3</accession>
<proteinExistence type="predicted"/>
<evidence type="ECO:0000313" key="2">
    <source>
        <dbReference type="Proteomes" id="UP000179441"/>
    </source>
</evidence>
<evidence type="ECO:0000313" key="1">
    <source>
        <dbReference type="EMBL" id="OHU76113.1"/>
    </source>
</evidence>
<dbReference type="RefSeq" id="WP_070952818.1">
    <property type="nucleotide sequence ID" value="NZ_MLIS01000004.1"/>
</dbReference>
<dbReference type="AlphaFoldDB" id="A0A1S1M0N3"/>
<protein>
    <recommendedName>
        <fullName evidence="3">ESX-1 secretion-associated protein</fullName>
    </recommendedName>
</protein>
<keyword evidence="2" id="KW-1185">Reference proteome</keyword>